<protein>
    <submittedName>
        <fullName evidence="1">Uncharacterized protein</fullName>
    </submittedName>
</protein>
<proteinExistence type="predicted"/>
<keyword evidence="2" id="KW-1185">Reference proteome</keyword>
<accession>A0A7W7RAI3</accession>
<dbReference type="EMBL" id="JACHJV010000003">
    <property type="protein sequence ID" value="MBB4928442.1"/>
    <property type="molecule type" value="Genomic_DNA"/>
</dbReference>
<dbReference type="Proteomes" id="UP000540506">
    <property type="component" value="Unassembled WGS sequence"/>
</dbReference>
<organism evidence="1 2">
    <name type="scientific">Kitasatospora kifunensis</name>
    <name type="common">Streptomyces kifunensis</name>
    <dbReference type="NCBI Taxonomy" id="58351"/>
    <lineage>
        <taxon>Bacteria</taxon>
        <taxon>Bacillati</taxon>
        <taxon>Actinomycetota</taxon>
        <taxon>Actinomycetes</taxon>
        <taxon>Kitasatosporales</taxon>
        <taxon>Streptomycetaceae</taxon>
        <taxon>Kitasatospora</taxon>
    </lineage>
</organism>
<sequence>MTLNLHPSGFDSVMPETLATAGVDRLPHHAHMVLTKGAGPRLAQATTGRGVVPLA</sequence>
<comment type="caution">
    <text evidence="1">The sequence shown here is derived from an EMBL/GenBank/DDBJ whole genome shotgun (WGS) entry which is preliminary data.</text>
</comment>
<reference evidence="1 2" key="1">
    <citation type="submission" date="2020-08" db="EMBL/GenBank/DDBJ databases">
        <title>Sequencing the genomes of 1000 actinobacteria strains.</title>
        <authorList>
            <person name="Klenk H.-P."/>
        </authorList>
    </citation>
    <scope>NUCLEOTIDE SEQUENCE [LARGE SCALE GENOMIC DNA]</scope>
    <source>
        <strain evidence="1 2">DSM 41654</strain>
    </source>
</reference>
<gene>
    <name evidence="1" type="ORF">FHR34_007539</name>
</gene>
<dbReference type="RefSeq" id="WP_312897610.1">
    <property type="nucleotide sequence ID" value="NZ_JACHJV010000003.1"/>
</dbReference>
<name>A0A7W7RAI3_KITKI</name>
<dbReference type="AlphaFoldDB" id="A0A7W7RAI3"/>
<evidence type="ECO:0000313" key="1">
    <source>
        <dbReference type="EMBL" id="MBB4928442.1"/>
    </source>
</evidence>
<evidence type="ECO:0000313" key="2">
    <source>
        <dbReference type="Proteomes" id="UP000540506"/>
    </source>
</evidence>